<organism evidence="2 3">
    <name type="scientific">Streptomyces venezuelae (strain ATCC 10712 / CBS 650.69 / DSM 40230 / JCM 4526 / NBRC 13096 / PD 04745)</name>
    <dbReference type="NCBI Taxonomy" id="953739"/>
    <lineage>
        <taxon>Bacteria</taxon>
        <taxon>Bacillati</taxon>
        <taxon>Actinomycetota</taxon>
        <taxon>Actinomycetes</taxon>
        <taxon>Kitasatosporales</taxon>
        <taxon>Streptomycetaceae</taxon>
        <taxon>Streptomyces</taxon>
    </lineage>
</organism>
<feature type="compositionally biased region" description="Basic and acidic residues" evidence="1">
    <location>
        <begin position="47"/>
        <end position="58"/>
    </location>
</feature>
<name>F2R221_STRVP</name>
<keyword evidence="3" id="KW-1185">Reference proteome</keyword>
<dbReference type="HOGENOM" id="CLU_2829621_0_0_11"/>
<accession>F2R221</accession>
<sequence>MSAFPRAKVLGPVHPRRSGVVLEHDRVDHLPVTTPPSNPLRSPVRQQRLDPRPRDISQRQHQPTIR</sequence>
<proteinExistence type="predicted"/>
<dbReference type="Proteomes" id="UP000006854">
    <property type="component" value="Chromosome"/>
</dbReference>
<reference evidence="2 3" key="1">
    <citation type="journal article" date="2011" name="BMC Genomics">
        <title>Genome-wide analysis of the role of GlnR in Streptomyces venezuelae provides new insights into global nitrogen regulation in actinomycetes.</title>
        <authorList>
            <person name="Pullan S.T."/>
            <person name="Bibb M.J."/>
            <person name="Merrick M."/>
        </authorList>
    </citation>
    <scope>NUCLEOTIDE SEQUENCE [LARGE SCALE GENOMIC DNA]</scope>
    <source>
        <strain evidence="2">ATCC 10712</strain>
    </source>
</reference>
<dbReference type="AlphaFoldDB" id="F2R221"/>
<evidence type="ECO:0000313" key="3">
    <source>
        <dbReference type="Proteomes" id="UP000006854"/>
    </source>
</evidence>
<gene>
    <name evidence="2" type="ordered locus">SVEN_7402</name>
</gene>
<feature type="region of interest" description="Disordered" evidence="1">
    <location>
        <begin position="1"/>
        <end position="66"/>
    </location>
</feature>
<protein>
    <submittedName>
        <fullName evidence="2">Uncharacterized protein</fullName>
    </submittedName>
</protein>
<dbReference type="KEGG" id="sve:SVEN_7402"/>
<dbReference type="EMBL" id="FR845719">
    <property type="protein sequence ID" value="CCA60688.1"/>
    <property type="molecule type" value="Genomic_DNA"/>
</dbReference>
<evidence type="ECO:0000313" key="2">
    <source>
        <dbReference type="EMBL" id="CCA60688.1"/>
    </source>
</evidence>
<evidence type="ECO:0000256" key="1">
    <source>
        <dbReference type="SAM" id="MobiDB-lite"/>
    </source>
</evidence>